<dbReference type="Pfam" id="PF09297">
    <property type="entry name" value="Zn_ribbon_NUD"/>
    <property type="match status" value="1"/>
</dbReference>
<dbReference type="PANTHER" id="PTHR42904:SF6">
    <property type="entry name" value="NAD-CAPPED RNA HYDROLASE NUDT12"/>
    <property type="match status" value="1"/>
</dbReference>
<dbReference type="InterPro" id="IPR049734">
    <property type="entry name" value="NudC-like_C"/>
</dbReference>
<dbReference type="InterPro" id="IPR015797">
    <property type="entry name" value="NUDIX_hydrolase-like_dom_sf"/>
</dbReference>
<dbReference type="GO" id="GO:0035529">
    <property type="term" value="F:NADH pyrophosphatase activity"/>
    <property type="evidence" value="ECO:0007669"/>
    <property type="project" value="TreeGrafter"/>
</dbReference>
<dbReference type="CDD" id="cd03429">
    <property type="entry name" value="NUDIX_NADH_pyrophosphatase_Nudt13"/>
    <property type="match status" value="1"/>
</dbReference>
<dbReference type="GO" id="GO:0005829">
    <property type="term" value="C:cytosol"/>
    <property type="evidence" value="ECO:0007669"/>
    <property type="project" value="TreeGrafter"/>
</dbReference>
<dbReference type="GO" id="GO:0006742">
    <property type="term" value="P:NADP+ catabolic process"/>
    <property type="evidence" value="ECO:0007669"/>
    <property type="project" value="TreeGrafter"/>
</dbReference>
<feature type="domain" description="Nudix hydrolase" evidence="11">
    <location>
        <begin position="160"/>
        <end position="283"/>
    </location>
</feature>
<evidence type="ECO:0000256" key="9">
    <source>
        <dbReference type="ARBA" id="ARBA00023679"/>
    </source>
</evidence>
<dbReference type="PANTHER" id="PTHR42904">
    <property type="entry name" value="NUDIX HYDROLASE, NUDC SUBFAMILY"/>
    <property type="match status" value="1"/>
</dbReference>
<dbReference type="RefSeq" id="WP_006965983.1">
    <property type="nucleotide sequence ID" value="NZ_CAVK010000231.1"/>
</dbReference>
<name>N1MWZ4_9SPHN</name>
<dbReference type="Pfam" id="PF00293">
    <property type="entry name" value="NUDIX"/>
    <property type="match status" value="1"/>
</dbReference>
<comment type="cofactor">
    <cofactor evidence="1">
        <name>Mg(2+)</name>
        <dbReference type="ChEBI" id="CHEBI:18420"/>
    </cofactor>
</comment>
<organism evidence="12 13">
    <name type="scientific">Sphingobium indicum BiD32</name>
    <dbReference type="NCBI Taxonomy" id="1301087"/>
    <lineage>
        <taxon>Bacteria</taxon>
        <taxon>Pseudomonadati</taxon>
        <taxon>Pseudomonadota</taxon>
        <taxon>Alphaproteobacteria</taxon>
        <taxon>Sphingomonadales</taxon>
        <taxon>Sphingomonadaceae</taxon>
        <taxon>Sphingobium</taxon>
    </lineage>
</organism>
<dbReference type="PROSITE" id="PS51462">
    <property type="entry name" value="NUDIX"/>
    <property type="match status" value="1"/>
</dbReference>
<dbReference type="PROSITE" id="PS00893">
    <property type="entry name" value="NUDIX_BOX"/>
    <property type="match status" value="1"/>
</dbReference>
<keyword evidence="5" id="KW-0479">Metal-binding</keyword>
<dbReference type="Proteomes" id="UP000013201">
    <property type="component" value="Unassembled WGS sequence"/>
</dbReference>
<evidence type="ECO:0000256" key="7">
    <source>
        <dbReference type="ARBA" id="ARBA00022842"/>
    </source>
</evidence>
<dbReference type="InterPro" id="IPR015376">
    <property type="entry name" value="Znr_NADH_PPase"/>
</dbReference>
<dbReference type="GO" id="GO:0019677">
    <property type="term" value="P:NAD+ catabolic process"/>
    <property type="evidence" value="ECO:0007669"/>
    <property type="project" value="TreeGrafter"/>
</dbReference>
<evidence type="ECO:0000256" key="6">
    <source>
        <dbReference type="ARBA" id="ARBA00022801"/>
    </source>
</evidence>
<reference evidence="12 13" key="1">
    <citation type="submission" date="2013-03" db="EMBL/GenBank/DDBJ databases">
        <authorList>
            <person name="Le V."/>
        </authorList>
    </citation>
    <scope>NUCLEOTIDE SEQUENCE [LARGE SCALE GENOMIC DNA]</scope>
    <source>
        <strain evidence="12 13">BiD32</strain>
    </source>
</reference>
<dbReference type="OrthoDB" id="9791656at2"/>
<dbReference type="PRINTS" id="PR00502">
    <property type="entry name" value="NUDIXFAMILY"/>
</dbReference>
<comment type="cofactor">
    <cofactor evidence="2">
        <name>Zn(2+)</name>
        <dbReference type="ChEBI" id="CHEBI:29105"/>
    </cofactor>
</comment>
<gene>
    <name evidence="12" type="ORF">EBBID32_41530</name>
</gene>
<dbReference type="GO" id="GO:0046872">
    <property type="term" value="F:metal ion binding"/>
    <property type="evidence" value="ECO:0007669"/>
    <property type="project" value="UniProtKB-KW"/>
</dbReference>
<dbReference type="InterPro" id="IPR020084">
    <property type="entry name" value="NUDIX_hydrolase_CS"/>
</dbReference>
<comment type="caution">
    <text evidence="12">The sequence shown here is derived from an EMBL/GenBank/DDBJ whole genome shotgun (WGS) entry which is preliminary data.</text>
</comment>
<dbReference type="SUPFAM" id="SSF55811">
    <property type="entry name" value="Nudix"/>
    <property type="match status" value="1"/>
</dbReference>
<evidence type="ECO:0000256" key="5">
    <source>
        <dbReference type="ARBA" id="ARBA00022723"/>
    </source>
</evidence>
<keyword evidence="8" id="KW-0520">NAD</keyword>
<protein>
    <recommendedName>
        <fullName evidence="4">NAD(+) diphosphatase</fullName>
        <ecNumber evidence="4">3.6.1.22</ecNumber>
    </recommendedName>
</protein>
<dbReference type="GO" id="GO:0110153">
    <property type="term" value="F:RNA NAD-cap (NMN-forming) hydrolase activity"/>
    <property type="evidence" value="ECO:0007669"/>
    <property type="project" value="RHEA"/>
</dbReference>
<evidence type="ECO:0000259" key="11">
    <source>
        <dbReference type="PROSITE" id="PS51462"/>
    </source>
</evidence>
<evidence type="ECO:0000256" key="3">
    <source>
        <dbReference type="ARBA" id="ARBA00009595"/>
    </source>
</evidence>
<evidence type="ECO:0000256" key="8">
    <source>
        <dbReference type="ARBA" id="ARBA00023027"/>
    </source>
</evidence>
<dbReference type="NCBIfam" id="NF001299">
    <property type="entry name" value="PRK00241.1"/>
    <property type="match status" value="1"/>
</dbReference>
<evidence type="ECO:0000256" key="4">
    <source>
        <dbReference type="ARBA" id="ARBA00012381"/>
    </source>
</evidence>
<dbReference type="Gene3D" id="3.90.79.10">
    <property type="entry name" value="Nucleoside Triphosphate Pyrophosphohydrolase"/>
    <property type="match status" value="1"/>
</dbReference>
<evidence type="ECO:0000313" key="12">
    <source>
        <dbReference type="EMBL" id="CCW19783.1"/>
    </source>
</evidence>
<reference evidence="13" key="2">
    <citation type="submission" date="2013-04" db="EMBL/GenBank/DDBJ databases">
        <title>Bisphenol A degrading Sphingobium sp. strain BiD32.</title>
        <authorList>
            <person name="Nielsen J.L."/>
            <person name="Zhou N.A."/>
            <person name="Kjeldal H."/>
        </authorList>
    </citation>
    <scope>NUCLEOTIDE SEQUENCE [LARGE SCALE GENOMIC DNA]</scope>
    <source>
        <strain evidence="13">BiD32</strain>
    </source>
</reference>
<dbReference type="InterPro" id="IPR000086">
    <property type="entry name" value="NUDIX_hydrolase_dom"/>
</dbReference>
<proteinExistence type="inferred from homology"/>
<dbReference type="EMBL" id="CAVK010000231">
    <property type="protein sequence ID" value="CCW19783.1"/>
    <property type="molecule type" value="Genomic_DNA"/>
</dbReference>
<dbReference type="AlphaFoldDB" id="N1MWZ4"/>
<keyword evidence="7" id="KW-0460">Magnesium</keyword>
<evidence type="ECO:0000313" key="13">
    <source>
        <dbReference type="Proteomes" id="UP000013201"/>
    </source>
</evidence>
<sequence length="305" mass="32928">MHGTDPQRNEPPGFVGGTLDRVDHIRTNPALLAETFADPAARRLVLDGLEPVEVDGALLLEPIEIDARVKDHVLLGVDPAGRPIFARLLAELTGGAGATPRSRGLVGQVSAQELALYGTARSLLHWHARHRFCAVCGEATEPVKAGWARQCGICKAEHFPRVDPVSIMLAEFDGKVLLGRQHAWPPGRYSALAGFIEPGETIEEAVARELFEEAGIRVHDVRYVMSQPWPFPSSLMIACIAQASGDALTLDATEIEDAFWCDADGVRAAMAGEPDAPFIAPPHMAVAWHLLDRWLAGVAPREPSA</sequence>
<evidence type="ECO:0000256" key="2">
    <source>
        <dbReference type="ARBA" id="ARBA00001947"/>
    </source>
</evidence>
<keyword evidence="6 10" id="KW-0378">Hydrolase</keyword>
<comment type="similarity">
    <text evidence="3">Belongs to the Nudix hydrolase family. NudC subfamily.</text>
</comment>
<evidence type="ECO:0000256" key="1">
    <source>
        <dbReference type="ARBA" id="ARBA00001946"/>
    </source>
</evidence>
<accession>N1MWZ4</accession>
<comment type="catalytic activity">
    <reaction evidence="9">
        <text>a 5'-end NAD(+)-phospho-ribonucleoside in mRNA + H2O = a 5'-end phospho-adenosine-phospho-ribonucleoside in mRNA + beta-nicotinamide D-ribonucleotide + 2 H(+)</text>
        <dbReference type="Rhea" id="RHEA:60876"/>
        <dbReference type="Rhea" id="RHEA-COMP:15698"/>
        <dbReference type="Rhea" id="RHEA-COMP:15719"/>
        <dbReference type="ChEBI" id="CHEBI:14649"/>
        <dbReference type="ChEBI" id="CHEBI:15377"/>
        <dbReference type="ChEBI" id="CHEBI:15378"/>
        <dbReference type="ChEBI" id="CHEBI:144029"/>
        <dbReference type="ChEBI" id="CHEBI:144051"/>
    </reaction>
    <physiologicalReaction direction="left-to-right" evidence="9">
        <dbReference type="Rhea" id="RHEA:60877"/>
    </physiologicalReaction>
</comment>
<dbReference type="InterPro" id="IPR020476">
    <property type="entry name" value="Nudix_hydrolase"/>
</dbReference>
<dbReference type="EC" id="3.6.1.22" evidence="4"/>
<evidence type="ECO:0000256" key="10">
    <source>
        <dbReference type="RuleBase" id="RU003476"/>
    </source>
</evidence>
<keyword evidence="13" id="KW-1185">Reference proteome</keyword>
<dbReference type="Gene3D" id="3.90.79.20">
    <property type="match status" value="1"/>
</dbReference>
<dbReference type="InterPro" id="IPR050241">
    <property type="entry name" value="NAD-cap_RNA_hydrolase_NudC"/>
</dbReference>